<dbReference type="SUPFAM" id="SSF56784">
    <property type="entry name" value="HAD-like"/>
    <property type="match status" value="1"/>
</dbReference>
<dbReference type="PANTHER" id="PTHR10000:SF8">
    <property type="entry name" value="HAD SUPERFAMILY HYDROLASE-LIKE, TYPE 3"/>
    <property type="match status" value="1"/>
</dbReference>
<evidence type="ECO:0008006" key="2">
    <source>
        <dbReference type="Google" id="ProtNLM"/>
    </source>
</evidence>
<accession>A0A381NEG9</accession>
<reference evidence="1" key="1">
    <citation type="submission" date="2018-05" db="EMBL/GenBank/DDBJ databases">
        <authorList>
            <person name="Lanie J.A."/>
            <person name="Ng W.-L."/>
            <person name="Kazmierczak K.M."/>
            <person name="Andrzejewski T.M."/>
            <person name="Davidsen T.M."/>
            <person name="Wayne K.J."/>
            <person name="Tettelin H."/>
            <person name="Glass J.I."/>
            <person name="Rusch D."/>
            <person name="Podicherti R."/>
            <person name="Tsui H.-C.T."/>
            <person name="Winkler M.E."/>
        </authorList>
    </citation>
    <scope>NUCLEOTIDE SEQUENCE</scope>
</reference>
<evidence type="ECO:0000313" key="1">
    <source>
        <dbReference type="EMBL" id="SUZ52789.1"/>
    </source>
</evidence>
<sequence length="298" mass="33364">VGPTIDLTASAVFTDLDGTLLDANQQLAPVNRGALEQLGKDEIWRIVVTGRSLFSARRVLDPHFPIDVLVTSSGAGIFRFPDEQILHSAMMEERHVQGSAALLKRLALDFMVHAPLPDNHFFKWHRSGGQNTDFCKRLEIYSGYHQPLPEDLTTVGPATQLLVVCPRDDNGRLHRVLRIELPDLTVIRTTSPLDHRSIWYEIFPPGISKASAAAWICEHYGIDQHTVLAVGNDYNDLDLLHWGSFSRVVANAPPDLRRQFAMVSDHNNNGFAEAVADWRKTILTRSSNHLPEQIALDE</sequence>
<dbReference type="GO" id="GO:0000287">
    <property type="term" value="F:magnesium ion binding"/>
    <property type="evidence" value="ECO:0007669"/>
    <property type="project" value="TreeGrafter"/>
</dbReference>
<gene>
    <name evidence="1" type="ORF">METZ01_LOCUS5643</name>
</gene>
<dbReference type="AlphaFoldDB" id="A0A381NEG9"/>
<feature type="non-terminal residue" evidence="1">
    <location>
        <position position="1"/>
    </location>
</feature>
<dbReference type="GO" id="GO:0016791">
    <property type="term" value="F:phosphatase activity"/>
    <property type="evidence" value="ECO:0007669"/>
    <property type="project" value="TreeGrafter"/>
</dbReference>
<dbReference type="GO" id="GO:0005829">
    <property type="term" value="C:cytosol"/>
    <property type="evidence" value="ECO:0007669"/>
    <property type="project" value="TreeGrafter"/>
</dbReference>
<protein>
    <recommendedName>
        <fullName evidence="2">Sucrose phosphatase-like domain-containing protein</fullName>
    </recommendedName>
</protein>
<name>A0A381NEG9_9ZZZZ</name>
<proteinExistence type="predicted"/>
<dbReference type="Pfam" id="PF08282">
    <property type="entry name" value="Hydrolase_3"/>
    <property type="match status" value="1"/>
</dbReference>
<dbReference type="InterPro" id="IPR036412">
    <property type="entry name" value="HAD-like_sf"/>
</dbReference>
<dbReference type="Gene3D" id="3.30.1240.10">
    <property type="match status" value="1"/>
</dbReference>
<dbReference type="InterPro" id="IPR023214">
    <property type="entry name" value="HAD_sf"/>
</dbReference>
<dbReference type="Gene3D" id="3.40.50.1000">
    <property type="entry name" value="HAD superfamily/HAD-like"/>
    <property type="match status" value="1"/>
</dbReference>
<dbReference type="PANTHER" id="PTHR10000">
    <property type="entry name" value="PHOSPHOSERINE PHOSPHATASE"/>
    <property type="match status" value="1"/>
</dbReference>
<dbReference type="EMBL" id="UINC01000295">
    <property type="protein sequence ID" value="SUZ52789.1"/>
    <property type="molecule type" value="Genomic_DNA"/>
</dbReference>
<organism evidence="1">
    <name type="scientific">marine metagenome</name>
    <dbReference type="NCBI Taxonomy" id="408172"/>
    <lineage>
        <taxon>unclassified sequences</taxon>
        <taxon>metagenomes</taxon>
        <taxon>ecological metagenomes</taxon>
    </lineage>
</organism>